<dbReference type="AlphaFoldDB" id="A0A9E7GIQ9"/>
<proteinExistence type="predicted"/>
<evidence type="ECO:0000256" key="1">
    <source>
        <dbReference type="SAM" id="MobiDB-lite"/>
    </source>
</evidence>
<keyword evidence="3" id="KW-1185">Reference proteome</keyword>
<accession>A0A9E7GIQ9</accession>
<evidence type="ECO:0000313" key="3">
    <source>
        <dbReference type="Proteomes" id="UP001055439"/>
    </source>
</evidence>
<organism evidence="2 3">
    <name type="scientific">Musa troglodytarum</name>
    <name type="common">fe'i banana</name>
    <dbReference type="NCBI Taxonomy" id="320322"/>
    <lineage>
        <taxon>Eukaryota</taxon>
        <taxon>Viridiplantae</taxon>
        <taxon>Streptophyta</taxon>
        <taxon>Embryophyta</taxon>
        <taxon>Tracheophyta</taxon>
        <taxon>Spermatophyta</taxon>
        <taxon>Magnoliopsida</taxon>
        <taxon>Liliopsida</taxon>
        <taxon>Zingiberales</taxon>
        <taxon>Musaceae</taxon>
        <taxon>Musa</taxon>
    </lineage>
</organism>
<evidence type="ECO:0000313" key="2">
    <source>
        <dbReference type="EMBL" id="URE12759.1"/>
    </source>
</evidence>
<dbReference type="Proteomes" id="UP001055439">
    <property type="component" value="Chromosome 6"/>
</dbReference>
<name>A0A9E7GIQ9_9LILI</name>
<gene>
    <name evidence="2" type="ORF">MUK42_36104</name>
</gene>
<dbReference type="EMBL" id="CP097508">
    <property type="protein sequence ID" value="URE12759.1"/>
    <property type="molecule type" value="Genomic_DNA"/>
</dbReference>
<reference evidence="2" key="1">
    <citation type="submission" date="2022-05" db="EMBL/GenBank/DDBJ databases">
        <title>The Musa troglodytarum L. genome provides insights into the mechanism of non-climacteric behaviour and enrichment of carotenoids.</title>
        <authorList>
            <person name="Wang J."/>
        </authorList>
    </citation>
    <scope>NUCLEOTIDE SEQUENCE</scope>
    <source>
        <tissue evidence="2">Leaf</tissue>
    </source>
</reference>
<sequence>MAWSFNHCKVYVTSYFSSCCSYGSDNSDMKKQSSLISNLKKRNRDHEKKTSKVFSSTTH</sequence>
<protein>
    <submittedName>
        <fullName evidence="2">Uncharacterized protein</fullName>
    </submittedName>
</protein>
<feature type="region of interest" description="Disordered" evidence="1">
    <location>
        <begin position="37"/>
        <end position="59"/>
    </location>
</feature>